<evidence type="ECO:0000256" key="1">
    <source>
        <dbReference type="SAM" id="MobiDB-lite"/>
    </source>
</evidence>
<comment type="caution">
    <text evidence="2">The sequence shown here is derived from an EMBL/GenBank/DDBJ whole genome shotgun (WGS) entry which is preliminary data.</text>
</comment>
<feature type="region of interest" description="Disordered" evidence="1">
    <location>
        <begin position="224"/>
        <end position="244"/>
    </location>
</feature>
<evidence type="ECO:0000313" key="3">
    <source>
        <dbReference type="Proteomes" id="UP001627154"/>
    </source>
</evidence>
<dbReference type="EMBL" id="JBJJXI010000067">
    <property type="protein sequence ID" value="KAL3396971.1"/>
    <property type="molecule type" value="Genomic_DNA"/>
</dbReference>
<feature type="compositionally biased region" description="Polar residues" evidence="1">
    <location>
        <begin position="45"/>
        <end position="58"/>
    </location>
</feature>
<feature type="compositionally biased region" description="Basic and acidic residues" evidence="1">
    <location>
        <begin position="72"/>
        <end position="82"/>
    </location>
</feature>
<accession>A0ABD2WWW5</accession>
<name>A0ABD2WWW5_9HYME</name>
<protein>
    <submittedName>
        <fullName evidence="2">Uncharacterized protein</fullName>
    </submittedName>
</protein>
<reference evidence="2 3" key="1">
    <citation type="journal article" date="2024" name="bioRxiv">
        <title>A reference genome for Trichogramma kaykai: A tiny desert-dwelling parasitoid wasp with competing sex-ratio distorters.</title>
        <authorList>
            <person name="Culotta J."/>
            <person name="Lindsey A.R."/>
        </authorList>
    </citation>
    <scope>NUCLEOTIDE SEQUENCE [LARGE SCALE GENOMIC DNA]</scope>
    <source>
        <strain evidence="2 3">KSX58</strain>
    </source>
</reference>
<gene>
    <name evidence="2" type="ORF">TKK_009014</name>
</gene>
<organism evidence="2 3">
    <name type="scientific">Trichogramma kaykai</name>
    <dbReference type="NCBI Taxonomy" id="54128"/>
    <lineage>
        <taxon>Eukaryota</taxon>
        <taxon>Metazoa</taxon>
        <taxon>Ecdysozoa</taxon>
        <taxon>Arthropoda</taxon>
        <taxon>Hexapoda</taxon>
        <taxon>Insecta</taxon>
        <taxon>Pterygota</taxon>
        <taxon>Neoptera</taxon>
        <taxon>Endopterygota</taxon>
        <taxon>Hymenoptera</taxon>
        <taxon>Apocrita</taxon>
        <taxon>Proctotrupomorpha</taxon>
        <taxon>Chalcidoidea</taxon>
        <taxon>Trichogrammatidae</taxon>
        <taxon>Trichogramma</taxon>
    </lineage>
</organism>
<feature type="compositionally biased region" description="Polar residues" evidence="1">
    <location>
        <begin position="87"/>
        <end position="99"/>
    </location>
</feature>
<keyword evidence="3" id="KW-1185">Reference proteome</keyword>
<dbReference type="AlphaFoldDB" id="A0ABD2WWW5"/>
<proteinExistence type="predicted"/>
<feature type="region of interest" description="Disordered" evidence="1">
    <location>
        <begin position="25"/>
        <end position="99"/>
    </location>
</feature>
<dbReference type="Proteomes" id="UP001627154">
    <property type="component" value="Unassembled WGS sequence"/>
</dbReference>
<sequence length="307" mass="35002">MQEADGEQYRDAYLSCFADYAKNNLPGARRSIRESESETDGGDAATNNPIIQIRNTGGTLLIEDKDSETDDYPARENPPERRRSFRTNEPAQQGRNNSGVVLIEDVEPESDGYQPLTIEEVDSDGNLAWNDPSYNPMLDEDSSDAYYPPRDQLTIEENSENLDNVARMAPGMDEINGMMAEIERPPIDPQPVQRRPISPNAIRLLLDSDDFLDYLLRNLDDVRPNRESESEIENDSETERHERRGPLELERHFYECTLRSVTNKIRMAVLKAVTQDPDHARSLAFREACDRALAIYENAPQQRPQDN</sequence>
<evidence type="ECO:0000313" key="2">
    <source>
        <dbReference type="EMBL" id="KAL3396971.1"/>
    </source>
</evidence>